<dbReference type="Proteomes" id="UP000001307">
    <property type="component" value="Unassembled WGS sequence"/>
</dbReference>
<dbReference type="InParanoid" id="E4XQE3"/>
<evidence type="ECO:0000313" key="3">
    <source>
        <dbReference type="EMBL" id="CBY12029.1"/>
    </source>
</evidence>
<protein>
    <submittedName>
        <fullName evidence="3">Uncharacterized protein</fullName>
    </submittedName>
</protein>
<proteinExistence type="predicted"/>
<feature type="transmembrane region" description="Helical" evidence="2">
    <location>
        <begin position="291"/>
        <end position="311"/>
    </location>
</feature>
<keyword evidence="4" id="KW-1185">Reference proteome</keyword>
<sequence length="444" mass="52093">MCEHEFKELEWRLQHFDGGRRAWREGGQIINGTRSLSMIFGSRVSLADLSRGKFDFNIYFNRGEPDEVRVQSVFNLPNPGNPKQPLGGVLREYYRIMSAIEHEGVDDQDKRYVTCAFFLKVFKFATMPLSDAAHFYLKALNIEGRHNDADRCFVFNEEPFTQFLIWTEYLRKRVEAVRNIRGDLADHESVPLLQEQVIVFSKHELNKDRSPQRIIMRILLTCLGDRFYDRDAHSSKVHIGDEERHIRIRIYNHEHAEFLTRPVIAFMQMLACYKYMESTEHPFLGMDEISVIYLAGSYFLMCVYASPIIILRNGIWRMLMKLMVDKKIAGYKQRYIKLGDDTRVEAMPKDHFYYADEKHIFVRGTTEFWLGRELAHDYAVAPKQRLNLPLLKIDLTPDYVGELFAHAQMPMWPDHKPHIQQMAQASRTPSPLGGYSTVRARERR</sequence>
<organism evidence="3">
    <name type="scientific">Oikopleura dioica</name>
    <name type="common">Tunicate</name>
    <dbReference type="NCBI Taxonomy" id="34765"/>
    <lineage>
        <taxon>Eukaryota</taxon>
        <taxon>Metazoa</taxon>
        <taxon>Chordata</taxon>
        <taxon>Tunicata</taxon>
        <taxon>Appendicularia</taxon>
        <taxon>Copelata</taxon>
        <taxon>Oikopleuridae</taxon>
        <taxon>Oikopleura</taxon>
    </lineage>
</organism>
<keyword evidence="2" id="KW-0472">Membrane</keyword>
<keyword evidence="2" id="KW-1133">Transmembrane helix</keyword>
<evidence type="ECO:0000313" key="4">
    <source>
        <dbReference type="Proteomes" id="UP000001307"/>
    </source>
</evidence>
<dbReference type="EMBL" id="FN653104">
    <property type="protein sequence ID" value="CBY12029.1"/>
    <property type="molecule type" value="Genomic_DNA"/>
</dbReference>
<keyword evidence="2" id="KW-0812">Transmembrane</keyword>
<name>E4XQE3_OIKDI</name>
<feature type="region of interest" description="Disordered" evidence="1">
    <location>
        <begin position="424"/>
        <end position="444"/>
    </location>
</feature>
<gene>
    <name evidence="3" type="ORF">GSOID_T00017447001</name>
</gene>
<accession>E4XQE3</accession>
<evidence type="ECO:0000256" key="1">
    <source>
        <dbReference type="SAM" id="MobiDB-lite"/>
    </source>
</evidence>
<reference evidence="3" key="1">
    <citation type="journal article" date="2010" name="Science">
        <title>Plasticity of animal genome architecture unmasked by rapid evolution of a pelagic tunicate.</title>
        <authorList>
            <person name="Denoeud F."/>
            <person name="Henriet S."/>
            <person name="Mungpakdee S."/>
            <person name="Aury J.M."/>
            <person name="Da Silva C."/>
            <person name="Brinkmann H."/>
            <person name="Mikhaleva J."/>
            <person name="Olsen L.C."/>
            <person name="Jubin C."/>
            <person name="Canestro C."/>
            <person name="Bouquet J.M."/>
            <person name="Danks G."/>
            <person name="Poulain J."/>
            <person name="Campsteijn C."/>
            <person name="Adamski M."/>
            <person name="Cross I."/>
            <person name="Yadetie F."/>
            <person name="Muffato M."/>
            <person name="Louis A."/>
            <person name="Butcher S."/>
            <person name="Tsagkogeorga G."/>
            <person name="Konrad A."/>
            <person name="Singh S."/>
            <person name="Jensen M.F."/>
            <person name="Cong E.H."/>
            <person name="Eikeseth-Otteraa H."/>
            <person name="Noel B."/>
            <person name="Anthouard V."/>
            <person name="Porcel B.M."/>
            <person name="Kachouri-Lafond R."/>
            <person name="Nishino A."/>
            <person name="Ugolini M."/>
            <person name="Chourrout P."/>
            <person name="Nishida H."/>
            <person name="Aasland R."/>
            <person name="Huzurbazar S."/>
            <person name="Westhof E."/>
            <person name="Delsuc F."/>
            <person name="Lehrach H."/>
            <person name="Reinhardt R."/>
            <person name="Weissenbach J."/>
            <person name="Roy S.W."/>
            <person name="Artiguenave F."/>
            <person name="Postlethwait J.H."/>
            <person name="Manak J.R."/>
            <person name="Thompson E.M."/>
            <person name="Jaillon O."/>
            <person name="Du Pasquier L."/>
            <person name="Boudinot P."/>
            <person name="Liberles D.A."/>
            <person name="Volff J.N."/>
            <person name="Philippe H."/>
            <person name="Lenhard B."/>
            <person name="Roest Crollius H."/>
            <person name="Wincker P."/>
            <person name="Chourrout D."/>
        </authorList>
    </citation>
    <scope>NUCLEOTIDE SEQUENCE [LARGE SCALE GENOMIC DNA]</scope>
</reference>
<dbReference type="AlphaFoldDB" id="E4XQE3"/>
<evidence type="ECO:0000256" key="2">
    <source>
        <dbReference type="SAM" id="Phobius"/>
    </source>
</evidence>